<dbReference type="PANTHER" id="PTHR21112:SF0">
    <property type="entry name" value="CHEMOSENSORY PROTEIN A 29A-RELATED"/>
    <property type="match status" value="1"/>
</dbReference>
<sequence>MALNGSLVVRRSAANDIRMSLDLFHSRLGNQQFNHYPMKLPTSGTCDFIDTLRTNYKETLAQIENMPGKGECPVTPRTIYVRDLVFPTDVYPP</sequence>
<dbReference type="Proteomes" id="UP000030765">
    <property type="component" value="Unassembled WGS sequence"/>
</dbReference>
<accession>A0A084WQG8</accession>
<protein>
    <submittedName>
        <fullName evidence="1 2">Uncharacterized protein</fullName>
    </submittedName>
</protein>
<dbReference type="VEuPathDB" id="VectorBase:ASIS006647"/>
<proteinExistence type="predicted"/>
<evidence type="ECO:0000313" key="3">
    <source>
        <dbReference type="Proteomes" id="UP000030765"/>
    </source>
</evidence>
<dbReference type="OrthoDB" id="7743308at2759"/>
<organism evidence="1">
    <name type="scientific">Anopheles sinensis</name>
    <name type="common">Mosquito</name>
    <dbReference type="NCBI Taxonomy" id="74873"/>
    <lineage>
        <taxon>Eukaryota</taxon>
        <taxon>Metazoa</taxon>
        <taxon>Ecdysozoa</taxon>
        <taxon>Arthropoda</taxon>
        <taxon>Hexapoda</taxon>
        <taxon>Insecta</taxon>
        <taxon>Pterygota</taxon>
        <taxon>Neoptera</taxon>
        <taxon>Endopterygota</taxon>
        <taxon>Diptera</taxon>
        <taxon>Nematocera</taxon>
        <taxon>Culicoidea</taxon>
        <taxon>Culicidae</taxon>
        <taxon>Anophelinae</taxon>
        <taxon>Anopheles</taxon>
    </lineage>
</organism>
<dbReference type="EMBL" id="ATLV01025608">
    <property type="status" value="NOT_ANNOTATED_CDS"/>
    <property type="molecule type" value="Genomic_DNA"/>
</dbReference>
<keyword evidence="3" id="KW-1185">Reference proteome</keyword>
<dbReference type="PANTHER" id="PTHR21112">
    <property type="entry name" value="CHEMOSENSORY PROTEIN A 29A-RELATED"/>
    <property type="match status" value="1"/>
</dbReference>
<evidence type="ECO:0000313" key="1">
    <source>
        <dbReference type="EMBL" id="KFB52462.1"/>
    </source>
</evidence>
<dbReference type="AlphaFoldDB" id="A0A084WQG8"/>
<dbReference type="EMBL" id="KE525396">
    <property type="protein sequence ID" value="KFB52462.1"/>
    <property type="molecule type" value="Genomic_DNA"/>
</dbReference>
<reference evidence="2" key="2">
    <citation type="submission" date="2020-05" db="UniProtKB">
        <authorList>
            <consortium name="EnsemblMetazoa"/>
        </authorList>
    </citation>
    <scope>IDENTIFICATION</scope>
</reference>
<name>A0A084WQG8_ANOSI</name>
<reference evidence="1 3" key="1">
    <citation type="journal article" date="2014" name="BMC Genomics">
        <title>Genome sequence of Anopheles sinensis provides insight into genetics basis of mosquito competence for malaria parasites.</title>
        <authorList>
            <person name="Zhou D."/>
            <person name="Zhang D."/>
            <person name="Ding G."/>
            <person name="Shi L."/>
            <person name="Hou Q."/>
            <person name="Ye Y."/>
            <person name="Xu Y."/>
            <person name="Zhou H."/>
            <person name="Xiong C."/>
            <person name="Li S."/>
            <person name="Yu J."/>
            <person name="Hong S."/>
            <person name="Yu X."/>
            <person name="Zou P."/>
            <person name="Chen C."/>
            <person name="Chang X."/>
            <person name="Wang W."/>
            <person name="Lv Y."/>
            <person name="Sun Y."/>
            <person name="Ma L."/>
            <person name="Shen B."/>
            <person name="Zhu C."/>
        </authorList>
    </citation>
    <scope>NUCLEOTIDE SEQUENCE [LARGE SCALE GENOMIC DNA]</scope>
</reference>
<dbReference type="EnsemblMetazoa" id="ASIC020703-RA">
    <property type="protein sequence ID" value="ASIC020703-PA"/>
    <property type="gene ID" value="ASIC020703"/>
</dbReference>
<dbReference type="VEuPathDB" id="VectorBase:ASIC020703"/>
<gene>
    <name evidence="1" type="ORF">ZHAS_00020703</name>
</gene>
<evidence type="ECO:0000313" key="2">
    <source>
        <dbReference type="EnsemblMetazoa" id="ASIC020703-PA"/>
    </source>
</evidence>
<dbReference type="STRING" id="74873.A0A084WQG8"/>